<protein>
    <submittedName>
        <fullName evidence="1">Uncharacterized protein</fullName>
    </submittedName>
</protein>
<sequence length="165" mass="19099">MLNWMCDREHWSVWEQEEEYVSALMIDVKRIMDNACQFEFAQARRKARQGNIQEENLKEWATERLKELASKDVIVAIMYARYVGKEILGETEMKGLLGVALKENFLSNKDAIWEKVVGGRVYLSWVLGVLKYNDDYESIREQVTESVIEIAKVDKSGEIAGNVVM</sequence>
<evidence type="ECO:0000313" key="1">
    <source>
        <dbReference type="EMBL" id="GAG17211.1"/>
    </source>
</evidence>
<gene>
    <name evidence="1" type="ORF">S01H1_52577</name>
</gene>
<name>X0WWS9_9ZZZZ</name>
<dbReference type="AlphaFoldDB" id="X0WWS9"/>
<feature type="non-terminal residue" evidence="1">
    <location>
        <position position="165"/>
    </location>
</feature>
<accession>X0WWS9</accession>
<dbReference type="EMBL" id="BARS01033990">
    <property type="protein sequence ID" value="GAG17211.1"/>
    <property type="molecule type" value="Genomic_DNA"/>
</dbReference>
<reference evidence="1" key="1">
    <citation type="journal article" date="2014" name="Front. Microbiol.">
        <title>High frequency of phylogenetically diverse reductive dehalogenase-homologous genes in deep subseafloor sedimentary metagenomes.</title>
        <authorList>
            <person name="Kawai M."/>
            <person name="Futagami T."/>
            <person name="Toyoda A."/>
            <person name="Takaki Y."/>
            <person name="Nishi S."/>
            <person name="Hori S."/>
            <person name="Arai W."/>
            <person name="Tsubouchi T."/>
            <person name="Morono Y."/>
            <person name="Uchiyama I."/>
            <person name="Ito T."/>
            <person name="Fujiyama A."/>
            <person name="Inagaki F."/>
            <person name="Takami H."/>
        </authorList>
    </citation>
    <scope>NUCLEOTIDE SEQUENCE</scope>
    <source>
        <strain evidence="1">Expedition CK06-06</strain>
    </source>
</reference>
<organism evidence="1">
    <name type="scientific">marine sediment metagenome</name>
    <dbReference type="NCBI Taxonomy" id="412755"/>
    <lineage>
        <taxon>unclassified sequences</taxon>
        <taxon>metagenomes</taxon>
        <taxon>ecological metagenomes</taxon>
    </lineage>
</organism>
<proteinExistence type="predicted"/>
<comment type="caution">
    <text evidence="1">The sequence shown here is derived from an EMBL/GenBank/DDBJ whole genome shotgun (WGS) entry which is preliminary data.</text>
</comment>